<keyword evidence="3" id="KW-1185">Reference proteome</keyword>
<organism evidence="2 3">
    <name type="scientific">Natrialba taiwanensis DSM 12281</name>
    <dbReference type="NCBI Taxonomy" id="1230458"/>
    <lineage>
        <taxon>Archaea</taxon>
        <taxon>Methanobacteriati</taxon>
        <taxon>Methanobacteriota</taxon>
        <taxon>Stenosarchaea group</taxon>
        <taxon>Halobacteria</taxon>
        <taxon>Halobacteriales</taxon>
        <taxon>Natrialbaceae</taxon>
        <taxon>Natrialba</taxon>
    </lineage>
</organism>
<keyword evidence="1" id="KW-0812">Transmembrane</keyword>
<evidence type="ECO:0000256" key="1">
    <source>
        <dbReference type="SAM" id="Phobius"/>
    </source>
</evidence>
<feature type="transmembrane region" description="Helical" evidence="1">
    <location>
        <begin position="12"/>
        <end position="35"/>
    </location>
</feature>
<reference evidence="2 3" key="1">
    <citation type="journal article" date="2014" name="PLoS Genet.">
        <title>Phylogenetically driven sequencing of extremely halophilic archaea reveals strategies for static and dynamic osmo-response.</title>
        <authorList>
            <person name="Becker E.A."/>
            <person name="Seitzer P.M."/>
            <person name="Tritt A."/>
            <person name="Larsen D."/>
            <person name="Krusor M."/>
            <person name="Yao A.I."/>
            <person name="Wu D."/>
            <person name="Madern D."/>
            <person name="Eisen J.A."/>
            <person name="Darling A.E."/>
            <person name="Facciotti M.T."/>
        </authorList>
    </citation>
    <scope>NUCLEOTIDE SEQUENCE [LARGE SCALE GENOMIC DNA]</scope>
    <source>
        <strain evidence="2 3">DSM 12281</strain>
    </source>
</reference>
<dbReference type="AlphaFoldDB" id="L9ZXY5"/>
<protein>
    <submittedName>
        <fullName evidence="2">Uncharacterized protein</fullName>
    </submittedName>
</protein>
<dbReference type="Proteomes" id="UP000011648">
    <property type="component" value="Unassembled WGS sequence"/>
</dbReference>
<name>L9ZXY5_9EURY</name>
<keyword evidence="1" id="KW-0472">Membrane</keyword>
<feature type="transmembrane region" description="Helical" evidence="1">
    <location>
        <begin position="47"/>
        <end position="66"/>
    </location>
</feature>
<proteinExistence type="predicted"/>
<accession>L9ZXY5</accession>
<sequence length="94" mass="10331">MDMMLAELAEAVLMLMQLTVFALALGLTLISFQSYTKNQSKRLESAFIGFAFLSMGVALTTITSQLPSAATAFYIVETVPFIVGFGMLYLSLYR</sequence>
<feature type="transmembrane region" description="Helical" evidence="1">
    <location>
        <begin position="72"/>
        <end position="92"/>
    </location>
</feature>
<keyword evidence="1" id="KW-1133">Transmembrane helix</keyword>
<dbReference type="InterPro" id="IPR055943">
    <property type="entry name" value="DUF7521"/>
</dbReference>
<dbReference type="EMBL" id="AOIL01000042">
    <property type="protein sequence ID" value="ELY90951.1"/>
    <property type="molecule type" value="Genomic_DNA"/>
</dbReference>
<comment type="caution">
    <text evidence="2">The sequence shown here is derived from an EMBL/GenBank/DDBJ whole genome shotgun (WGS) entry which is preliminary data.</text>
</comment>
<evidence type="ECO:0000313" key="2">
    <source>
        <dbReference type="EMBL" id="ELY90951.1"/>
    </source>
</evidence>
<dbReference type="Pfam" id="PF24365">
    <property type="entry name" value="DUF7521"/>
    <property type="match status" value="1"/>
</dbReference>
<evidence type="ECO:0000313" key="3">
    <source>
        <dbReference type="Proteomes" id="UP000011648"/>
    </source>
</evidence>
<dbReference type="PATRIC" id="fig|1230458.4.peg.2419"/>
<gene>
    <name evidence="2" type="ORF">C484_12026</name>
</gene>